<evidence type="ECO:0000259" key="1">
    <source>
        <dbReference type="PROSITE" id="PS50035"/>
    </source>
</evidence>
<dbReference type="GO" id="GO:0003824">
    <property type="term" value="F:catalytic activity"/>
    <property type="evidence" value="ECO:0007669"/>
    <property type="project" value="InterPro"/>
</dbReference>
<evidence type="ECO:0000313" key="3">
    <source>
        <dbReference type="Proteomes" id="UP000050816"/>
    </source>
</evidence>
<dbReference type="GO" id="GO:0006793">
    <property type="term" value="P:phosphorus metabolic process"/>
    <property type="evidence" value="ECO:0007669"/>
    <property type="project" value="UniProtKB-ARBA"/>
</dbReference>
<dbReference type="Gene3D" id="3.30.870.10">
    <property type="entry name" value="Endonuclease Chain A"/>
    <property type="match status" value="1"/>
</dbReference>
<reference evidence="2 3" key="1">
    <citation type="journal article" date="2015" name="Genome Announc.">
        <title>Expanding the biotechnology potential of lactobacilli through comparative genomics of 213 strains and associated genera.</title>
        <authorList>
            <person name="Sun Z."/>
            <person name="Harris H.M."/>
            <person name="McCann A."/>
            <person name="Guo C."/>
            <person name="Argimon S."/>
            <person name="Zhang W."/>
            <person name="Yang X."/>
            <person name="Jeffery I.B."/>
            <person name="Cooney J.C."/>
            <person name="Kagawa T.F."/>
            <person name="Liu W."/>
            <person name="Song Y."/>
            <person name="Salvetti E."/>
            <person name="Wrobel A."/>
            <person name="Rasinkangas P."/>
            <person name="Parkhill J."/>
            <person name="Rea M.C."/>
            <person name="O'Sullivan O."/>
            <person name="Ritari J."/>
            <person name="Douillard F.P."/>
            <person name="Paul Ross R."/>
            <person name="Yang R."/>
            <person name="Briner A.E."/>
            <person name="Felis G.E."/>
            <person name="de Vos W.M."/>
            <person name="Barrangou R."/>
            <person name="Klaenhammer T.R."/>
            <person name="Caufield P.W."/>
            <person name="Cui Y."/>
            <person name="Zhang H."/>
            <person name="O'Toole P.W."/>
        </authorList>
    </citation>
    <scope>NUCLEOTIDE SEQUENCE [LARGE SCALE GENOMIC DNA]</scope>
    <source>
        <strain evidence="2 3">DSM 15946</strain>
    </source>
</reference>
<proteinExistence type="predicted"/>
<dbReference type="InterPro" id="IPR025202">
    <property type="entry name" value="PLD-like_dom"/>
</dbReference>
<dbReference type="RefSeq" id="WP_056955522.1">
    <property type="nucleotide sequence ID" value="NZ_AZFK01000087.1"/>
</dbReference>
<feature type="domain" description="PLD phosphodiesterase" evidence="1">
    <location>
        <begin position="101"/>
        <end position="131"/>
    </location>
</feature>
<accession>A0A0R1U4S8</accession>
<dbReference type="PROSITE" id="PS50035">
    <property type="entry name" value="PLD"/>
    <property type="match status" value="1"/>
</dbReference>
<dbReference type="EMBL" id="AZFK01000087">
    <property type="protein sequence ID" value="KRL87748.1"/>
    <property type="molecule type" value="Genomic_DNA"/>
</dbReference>
<organism evidence="2 3">
    <name type="scientific">Limosilactobacillus ingluviei DSM 15946</name>
    <dbReference type="NCBI Taxonomy" id="1423760"/>
    <lineage>
        <taxon>Bacteria</taxon>
        <taxon>Bacillati</taxon>
        <taxon>Bacillota</taxon>
        <taxon>Bacilli</taxon>
        <taxon>Lactobacillales</taxon>
        <taxon>Lactobacillaceae</taxon>
        <taxon>Limosilactobacillus</taxon>
    </lineage>
</organism>
<comment type="caution">
    <text evidence="2">The sequence shown here is derived from an EMBL/GenBank/DDBJ whole genome shotgun (WGS) entry which is preliminary data.</text>
</comment>
<evidence type="ECO:0000313" key="2">
    <source>
        <dbReference type="EMBL" id="KRL87748.1"/>
    </source>
</evidence>
<protein>
    <recommendedName>
        <fullName evidence="1">PLD phosphodiesterase domain-containing protein</fullName>
    </recommendedName>
</protein>
<dbReference type="CDD" id="cd09117">
    <property type="entry name" value="PLDc_Bfil_DEXD_like"/>
    <property type="match status" value="1"/>
</dbReference>
<dbReference type="Proteomes" id="UP000050816">
    <property type="component" value="Unassembled WGS sequence"/>
</dbReference>
<dbReference type="SUPFAM" id="SSF56024">
    <property type="entry name" value="Phospholipase D/nuclease"/>
    <property type="match status" value="1"/>
</dbReference>
<name>A0A0R1U4S8_9LACO</name>
<gene>
    <name evidence="2" type="ORF">FC43_GL000848</name>
</gene>
<dbReference type="AlphaFoldDB" id="A0A0R1U4S8"/>
<sequence>MLRIYDLKNQQMLTKPDFWKLTEGFVSFRGVSFVGSFKVIEQELLPRFQQVKLILGMEDRQTGQKMEQIFNVPRRVEELVNASDTFLQRIEAGSLQLKFTKQALFHSKYFLLENETQFIIFNGSMNLTKQALTQNHELMWCYRGEKAISQDQAIYQAHLALFKQNFEVDSTDYVNRKLIQQIKGKSRQEITAILTDHVAQETTTAITLQKEEIEAITDQKQREKVVAPQWVKAVQAVYTAKGNKKRDQAAAQANAKVLYYQAFAQDEHRVIPENELYPVPMWTYDETEGQVLVQNPVTDRYEPLQASPLSRADLENFVNIIESFRTNKVRDESLQALSAFLYLMTAPLIWKIRQIYRESNFSRSADQVPLSMVLIGRGTTGKTLLVHDYFKPFTGDTSASVQYSEINNSTSARSDRAVAFLDHYLKSQRFISPMVIDELYENFLHSKVATNAIKQWSNTLEDIHNVNIFAMNHNASNKGINNLEEITKRVYYLSFESGWLPEDEQTIDYRILVNNVNDHLYKTVVYRLNQRLNNLSGEDESKLIKDYLSLTKEILSDLLAQYGLNHRLAPLLAKRYDYKQDQNKTIWRMLLAENNFKNVYFTAGDDQHFTVSKAIFNDLKSNLYQNNNETLDNYFNMLPREMGIGIVQNDIGMILDIDKFDQFIGEPLVRNYYQQAHKAEHQQDAVTRLIALQEAEAARRATEEAKRQEKYDQILAELAHHQTKKTGLFGRFFKRD</sequence>
<dbReference type="Pfam" id="PF13091">
    <property type="entry name" value="PLDc_2"/>
    <property type="match status" value="1"/>
</dbReference>
<dbReference type="InterPro" id="IPR001736">
    <property type="entry name" value="PLipase_D/transphosphatidylase"/>
</dbReference>
<dbReference type="PATRIC" id="fig|1423760.3.peg.871"/>